<evidence type="ECO:0000256" key="2">
    <source>
        <dbReference type="ARBA" id="ARBA00022694"/>
    </source>
</evidence>
<dbReference type="CDD" id="cd14858">
    <property type="entry name" value="TrmE_N"/>
    <property type="match status" value="1"/>
</dbReference>
<keyword evidence="10" id="KW-1185">Reference proteome</keyword>
<keyword evidence="6" id="KW-0479">Metal-binding</keyword>
<dbReference type="SUPFAM" id="SSF116878">
    <property type="entry name" value="TrmE connector domain"/>
    <property type="match status" value="1"/>
</dbReference>
<dbReference type="PANTHER" id="PTHR42714:SF2">
    <property type="entry name" value="TRNA MODIFICATION GTPASE GTPBP3, MITOCHONDRIAL"/>
    <property type="match status" value="1"/>
</dbReference>
<comment type="subunit">
    <text evidence="6">Homodimer. Heterotetramer of two MnmE and two MnmG subunits.</text>
</comment>
<evidence type="ECO:0000256" key="4">
    <source>
        <dbReference type="ARBA" id="ARBA00022958"/>
    </source>
</evidence>
<feature type="binding site" evidence="6">
    <location>
        <position position="259"/>
    </location>
    <ligand>
        <name>Mg(2+)</name>
        <dbReference type="ChEBI" id="CHEBI:18420"/>
    </ligand>
</feature>
<keyword evidence="2 6" id="KW-0819">tRNA processing</keyword>
<keyword evidence="6" id="KW-0378">Hydrolase</keyword>
<feature type="binding site" evidence="6">
    <location>
        <position position="127"/>
    </location>
    <ligand>
        <name>(6S)-5-formyl-5,6,7,8-tetrahydrofolate</name>
        <dbReference type="ChEBI" id="CHEBI:57457"/>
    </ligand>
</feature>
<dbReference type="InterPro" id="IPR031168">
    <property type="entry name" value="G_TrmE"/>
</dbReference>
<reference evidence="10" key="1">
    <citation type="journal article" date="2019" name="Int. J. Syst. Evol. Microbiol.">
        <title>The Global Catalogue of Microorganisms (GCM) 10K type strain sequencing project: providing services to taxonomists for standard genome sequencing and annotation.</title>
        <authorList>
            <consortium name="The Broad Institute Genomics Platform"/>
            <consortium name="The Broad Institute Genome Sequencing Center for Infectious Disease"/>
            <person name="Wu L."/>
            <person name="Ma J."/>
        </authorList>
    </citation>
    <scope>NUCLEOTIDE SEQUENCE [LARGE SCALE GENOMIC DNA]</scope>
    <source>
        <strain evidence="10">KCTC 42143</strain>
    </source>
</reference>
<comment type="function">
    <text evidence="6">Exhibits a very high intrinsic GTPase hydrolysis rate. Involved in the addition of a carboxymethylaminomethyl (cmnm) group at the wobble position (U34) of certain tRNAs, forming tRNA-cmnm(5)s(2)U34.</text>
</comment>
<evidence type="ECO:0000256" key="3">
    <source>
        <dbReference type="ARBA" id="ARBA00022741"/>
    </source>
</evidence>
<dbReference type="Gene3D" id="1.20.120.430">
    <property type="entry name" value="tRNA modification GTPase MnmE domain 2"/>
    <property type="match status" value="1"/>
</dbReference>
<evidence type="ECO:0000256" key="5">
    <source>
        <dbReference type="ARBA" id="ARBA00023134"/>
    </source>
</evidence>
<comment type="cofactor">
    <cofactor evidence="6">
        <name>K(+)</name>
        <dbReference type="ChEBI" id="CHEBI:29103"/>
    </cofactor>
    <text evidence="6">Binds 1 potassium ion per subunit.</text>
</comment>
<dbReference type="InterPro" id="IPR027266">
    <property type="entry name" value="TrmE/GcvT-like"/>
</dbReference>
<organism evidence="9 10">
    <name type="scientific">Carnobacterium antarcticum</name>
    <dbReference type="NCBI Taxonomy" id="2126436"/>
    <lineage>
        <taxon>Bacteria</taxon>
        <taxon>Bacillati</taxon>
        <taxon>Bacillota</taxon>
        <taxon>Bacilli</taxon>
        <taxon>Lactobacillales</taxon>
        <taxon>Carnobacteriaceae</taxon>
        <taxon>Carnobacterium</taxon>
    </lineage>
</organism>
<evidence type="ECO:0000259" key="8">
    <source>
        <dbReference type="PROSITE" id="PS51709"/>
    </source>
</evidence>
<dbReference type="Pfam" id="PF01926">
    <property type="entry name" value="MMR_HSR1"/>
    <property type="match status" value="1"/>
</dbReference>
<protein>
    <recommendedName>
        <fullName evidence="6">tRNA modification GTPase MnmE</fullName>
        <ecNumber evidence="6">3.6.-.-</ecNumber>
    </recommendedName>
</protein>
<feature type="binding site" evidence="6">
    <location>
        <begin position="278"/>
        <end position="281"/>
    </location>
    <ligand>
        <name>GTP</name>
        <dbReference type="ChEBI" id="CHEBI:37565"/>
    </ligand>
</feature>
<dbReference type="Gene3D" id="3.30.1360.120">
    <property type="entry name" value="Probable tRNA modification gtpase trme, domain 1"/>
    <property type="match status" value="1"/>
</dbReference>
<keyword evidence="6" id="KW-0460">Magnesium</keyword>
<dbReference type="NCBIfam" id="NF003661">
    <property type="entry name" value="PRK05291.1-3"/>
    <property type="match status" value="1"/>
</dbReference>
<dbReference type="InterPro" id="IPR004520">
    <property type="entry name" value="GTPase_MnmE"/>
</dbReference>
<dbReference type="InterPro" id="IPR006073">
    <property type="entry name" value="GTP-bd"/>
</dbReference>
<accession>A0ABW4NPW8</accession>
<dbReference type="PANTHER" id="PTHR42714">
    <property type="entry name" value="TRNA MODIFICATION GTPASE GTPBP3"/>
    <property type="match status" value="1"/>
</dbReference>
<keyword evidence="3 6" id="KW-0547">Nucleotide-binding</keyword>
<feature type="binding site" evidence="6">
    <location>
        <position position="255"/>
    </location>
    <ligand>
        <name>K(+)</name>
        <dbReference type="ChEBI" id="CHEBI:29103"/>
    </ligand>
</feature>
<feature type="binding site" evidence="6">
    <location>
        <position position="238"/>
    </location>
    <ligand>
        <name>Mg(2+)</name>
        <dbReference type="ChEBI" id="CHEBI:18420"/>
    </ligand>
</feature>
<dbReference type="InterPro" id="IPR027417">
    <property type="entry name" value="P-loop_NTPase"/>
</dbReference>
<comment type="similarity">
    <text evidence="1 6 7">Belongs to the TRAFAC class TrmE-Era-EngA-EngB-Septin-like GTPase superfamily. TrmE GTPase family.</text>
</comment>
<sequence length="462" mass="50774">MSLEFETIAAISTPPGEGAIGIVRLSGENAVEVADRVYRSGAKVLAEQKSHTIHYGHIQNPKTNEVVDEVMISVMLAPKTFTREDIIEINCHGGITSVNQVLQVVLQQGARLAEPGEFTKRAFLNGRIDLSQAEAVMDLIRAKTDKAMHVALQQLDGNLSSLIRSLRSDILDTLAQVEVNIDYPEYDDVETLTSQLLVEKATQVKAHIQQLLQTASQGKILREGLATAIIGRPNVGKSSLLNFLLQEEKAIVTEIAGTTRDVIEEYVNVRGVPLKLVDTAGIRETEDIVERIGVERSRQALKEADLVLLVFNQNEPLSEEDLLLIEATNQNHRIVILNKVDLPNQLDLNKLETLVDSDSIVKTSILTKSGIDLLEEKIAALFFAGNTGERDATYVSNVRHIALLNDAESALDDVITGIEAGLPVDLVQMDMTRCWDLLGEITGDSVQDELLNQLFSQFCLGK</sequence>
<keyword evidence="4 6" id="KW-0630">Potassium</keyword>
<comment type="subcellular location">
    <subcellularLocation>
        <location evidence="6">Cytoplasm</location>
    </subcellularLocation>
</comment>
<dbReference type="EMBL" id="JBHUFF010000021">
    <property type="protein sequence ID" value="MFD1800478.1"/>
    <property type="molecule type" value="Genomic_DNA"/>
</dbReference>
<feature type="binding site" evidence="6">
    <location>
        <position position="462"/>
    </location>
    <ligand>
        <name>(6S)-5-formyl-5,6,7,8-tetrahydrofolate</name>
        <dbReference type="ChEBI" id="CHEBI:57457"/>
    </ligand>
</feature>
<dbReference type="Pfam" id="PF10396">
    <property type="entry name" value="TrmE_N"/>
    <property type="match status" value="1"/>
</dbReference>
<keyword evidence="6" id="KW-0963">Cytoplasm</keyword>
<dbReference type="NCBIfam" id="TIGR00450">
    <property type="entry name" value="mnmE_trmE_thdF"/>
    <property type="match status" value="1"/>
</dbReference>
<name>A0ABW4NPW8_9LACT</name>
<dbReference type="EC" id="3.6.-.-" evidence="6"/>
<feature type="binding site" evidence="6">
    <location>
        <position position="24"/>
    </location>
    <ligand>
        <name>(6S)-5-formyl-5,6,7,8-tetrahydrofolate</name>
        <dbReference type="ChEBI" id="CHEBI:57457"/>
    </ligand>
</feature>
<dbReference type="Pfam" id="PF12631">
    <property type="entry name" value="MnmE_helical"/>
    <property type="match status" value="1"/>
</dbReference>
<feature type="binding site" evidence="6">
    <location>
        <position position="258"/>
    </location>
    <ligand>
        <name>K(+)</name>
        <dbReference type="ChEBI" id="CHEBI:29103"/>
    </ligand>
</feature>
<evidence type="ECO:0000256" key="6">
    <source>
        <dbReference type="HAMAP-Rule" id="MF_00379"/>
    </source>
</evidence>
<feature type="binding site" evidence="6">
    <location>
        <position position="253"/>
    </location>
    <ligand>
        <name>K(+)</name>
        <dbReference type="ChEBI" id="CHEBI:29103"/>
    </ligand>
</feature>
<feature type="binding site" evidence="6">
    <location>
        <begin position="234"/>
        <end position="239"/>
    </location>
    <ligand>
        <name>GTP</name>
        <dbReference type="ChEBI" id="CHEBI:37565"/>
    </ligand>
</feature>
<feature type="binding site" evidence="6">
    <location>
        <position position="88"/>
    </location>
    <ligand>
        <name>(6S)-5-formyl-5,6,7,8-tetrahydrofolate</name>
        <dbReference type="ChEBI" id="CHEBI:57457"/>
    </ligand>
</feature>
<keyword evidence="5 6" id="KW-0342">GTP-binding</keyword>
<evidence type="ECO:0000256" key="1">
    <source>
        <dbReference type="ARBA" id="ARBA00011043"/>
    </source>
</evidence>
<evidence type="ECO:0000313" key="9">
    <source>
        <dbReference type="EMBL" id="MFD1800478.1"/>
    </source>
</evidence>
<evidence type="ECO:0000313" key="10">
    <source>
        <dbReference type="Proteomes" id="UP001597285"/>
    </source>
</evidence>
<gene>
    <name evidence="6 9" type="primary">mnmE</name>
    <name evidence="6" type="synonym">trmE</name>
    <name evidence="9" type="ORF">ACFSBK_11525</name>
</gene>
<feature type="binding site" evidence="6">
    <location>
        <begin position="253"/>
        <end position="259"/>
    </location>
    <ligand>
        <name>GTP</name>
        <dbReference type="ChEBI" id="CHEBI:37565"/>
    </ligand>
</feature>
<proteinExistence type="inferred from homology"/>
<dbReference type="RefSeq" id="WP_058919556.1">
    <property type="nucleotide sequence ID" value="NZ_JBHSQC010000003.1"/>
</dbReference>
<dbReference type="PROSITE" id="PS51709">
    <property type="entry name" value="G_TRME"/>
    <property type="match status" value="1"/>
</dbReference>
<dbReference type="Proteomes" id="UP001597285">
    <property type="component" value="Unassembled WGS sequence"/>
</dbReference>
<dbReference type="NCBIfam" id="TIGR00231">
    <property type="entry name" value="small_GTP"/>
    <property type="match status" value="1"/>
</dbReference>
<dbReference type="InterPro" id="IPR018948">
    <property type="entry name" value="GTP-bd_TrmE_N"/>
</dbReference>
<dbReference type="InterPro" id="IPR025867">
    <property type="entry name" value="MnmE_helical"/>
</dbReference>
<evidence type="ECO:0000256" key="7">
    <source>
        <dbReference type="RuleBase" id="RU003313"/>
    </source>
</evidence>
<feature type="domain" description="TrmE-type G" evidence="8">
    <location>
        <begin position="224"/>
        <end position="383"/>
    </location>
</feature>
<dbReference type="CDD" id="cd04164">
    <property type="entry name" value="trmE"/>
    <property type="match status" value="1"/>
</dbReference>
<dbReference type="HAMAP" id="MF_00379">
    <property type="entry name" value="GTPase_MnmE"/>
    <property type="match status" value="1"/>
</dbReference>
<comment type="caution">
    <text evidence="9">The sequence shown here is derived from an EMBL/GenBank/DDBJ whole genome shotgun (WGS) entry which is preliminary data.</text>
</comment>
<dbReference type="Gene3D" id="3.40.50.300">
    <property type="entry name" value="P-loop containing nucleotide triphosphate hydrolases"/>
    <property type="match status" value="1"/>
</dbReference>
<feature type="binding site" evidence="6">
    <location>
        <position position="234"/>
    </location>
    <ligand>
        <name>K(+)</name>
        <dbReference type="ChEBI" id="CHEBI:29103"/>
    </ligand>
</feature>
<dbReference type="InterPro" id="IPR027368">
    <property type="entry name" value="MnmE_dom2"/>
</dbReference>
<comment type="caution">
    <text evidence="6">Lacks conserved residue(s) required for the propagation of feature annotation.</text>
</comment>
<dbReference type="SUPFAM" id="SSF52540">
    <property type="entry name" value="P-loop containing nucleoside triphosphate hydrolases"/>
    <property type="match status" value="1"/>
</dbReference>
<dbReference type="InterPro" id="IPR005225">
    <property type="entry name" value="Small_GTP-bd"/>
</dbReference>